<reference evidence="1 2" key="1">
    <citation type="submission" date="2024-05" db="EMBL/GenBank/DDBJ databases">
        <authorList>
            <person name="Park S."/>
        </authorList>
    </citation>
    <scope>NUCLEOTIDE SEQUENCE [LARGE SCALE GENOMIC DNA]</scope>
    <source>
        <strain evidence="1 2">DGU5</strain>
    </source>
</reference>
<organism evidence="1 2">
    <name type="scientific">Aurantiacibacter flavus</name>
    <dbReference type="NCBI Taxonomy" id="3145232"/>
    <lineage>
        <taxon>Bacteria</taxon>
        <taxon>Pseudomonadati</taxon>
        <taxon>Pseudomonadota</taxon>
        <taxon>Alphaproteobacteria</taxon>
        <taxon>Sphingomonadales</taxon>
        <taxon>Erythrobacteraceae</taxon>
        <taxon>Aurantiacibacter</taxon>
    </lineage>
</organism>
<dbReference type="EMBL" id="JBDLBR010000001">
    <property type="protein sequence ID" value="MEN7536409.1"/>
    <property type="molecule type" value="Genomic_DNA"/>
</dbReference>
<evidence type="ECO:0000313" key="2">
    <source>
        <dbReference type="Proteomes" id="UP001484535"/>
    </source>
</evidence>
<dbReference type="Proteomes" id="UP001484535">
    <property type="component" value="Unassembled WGS sequence"/>
</dbReference>
<evidence type="ECO:0000313" key="1">
    <source>
        <dbReference type="EMBL" id="MEN7536409.1"/>
    </source>
</evidence>
<evidence type="ECO:0008006" key="3">
    <source>
        <dbReference type="Google" id="ProtNLM"/>
    </source>
</evidence>
<accession>A0ABV0CU70</accession>
<comment type="caution">
    <text evidence="1">The sequence shown here is derived from an EMBL/GenBank/DDBJ whole genome shotgun (WGS) entry which is preliminary data.</text>
</comment>
<gene>
    <name evidence="1" type="ORF">ABDJ38_04415</name>
</gene>
<protein>
    <recommendedName>
        <fullName evidence="3">DUF4261 domain-containing protein</fullName>
    </recommendedName>
</protein>
<name>A0ABV0CU70_9SPHN</name>
<sequence length="262" mass="27971">MDWEIKAIVSVEGRDFREDRSAVSLIFDAGGRPDISAIATIAASNGNFSLNSNPPGISLGAKGWVELLVNGLTFDVTGLRPGPGDAQPEQKHLFGLTGTSDFAACETVTIRPGTHLSGGRTMFPVLRSLALVAALLSDLPQLRAIAWHPARSWSEPGYFRSIVFRWIEGGVFPGLGLTAVTPTEEGGLMSEGLATFSGQELVLSPELARDRAEGTKLALRLINWLTENGRIDEGTSIMGPSGETLHLVPDANQQFVKVTASF</sequence>
<proteinExistence type="predicted"/>
<keyword evidence="2" id="KW-1185">Reference proteome</keyword>
<dbReference type="RefSeq" id="WP_346783842.1">
    <property type="nucleotide sequence ID" value="NZ_JBDLBR010000001.1"/>
</dbReference>